<dbReference type="PROSITE" id="PS50801">
    <property type="entry name" value="STAS"/>
    <property type="match status" value="1"/>
</dbReference>
<dbReference type="InterPro" id="IPR002645">
    <property type="entry name" value="STAS_dom"/>
</dbReference>
<sequence length="374" mass="37956">MHELEVTLQAPGEGPAVLSARGVIDQQTAGQLASVLEELSPHATPALIVDLSGVRLLAAPGVRVLLQASERYRAAGRLFVCAAASSSVAKALAAAGARPAPVTAPSLAAAIAVLGAAEAPGGGIVVSGAEPGMREQAERLRRRLQEQEALAQASGLLQERYELADLAAAERLIRQVAERYRLAPAALAAAVRASVRVSVHSGPSAAAVPGAPPPWPPARPPPPAPPLDLLPVAAPDTCSAEEVALALLDAALGVTGADRGSVQLFRHGRLDLVVHRGFDDAVQAVFAPVAVGGGDSVDGPGGSLQSTPVVSADGHCQGLVSTHSSQSAAAPTDRQLAVVDSLTAVAAAWFSWYRNCLLPAALGQLDVLGATARR</sequence>
<accession>A0ABW1G0L4</accession>
<dbReference type="EMBL" id="JBHSQJ010000043">
    <property type="protein sequence ID" value="MFC5907803.1"/>
    <property type="molecule type" value="Genomic_DNA"/>
</dbReference>
<dbReference type="RefSeq" id="WP_380582598.1">
    <property type="nucleotide sequence ID" value="NZ_JBHSQJ010000043.1"/>
</dbReference>
<evidence type="ECO:0000313" key="2">
    <source>
        <dbReference type="EMBL" id="MFC5907803.1"/>
    </source>
</evidence>
<dbReference type="InterPro" id="IPR058548">
    <property type="entry name" value="MlaB-like_STAS"/>
</dbReference>
<feature type="domain" description="STAS" evidence="1">
    <location>
        <begin position="13"/>
        <end position="114"/>
    </location>
</feature>
<dbReference type="Pfam" id="PF13466">
    <property type="entry name" value="STAS_2"/>
    <property type="match status" value="1"/>
</dbReference>
<evidence type="ECO:0000313" key="3">
    <source>
        <dbReference type="Proteomes" id="UP001596174"/>
    </source>
</evidence>
<organism evidence="2 3">
    <name type="scientific">Streptacidiphilus monticola</name>
    <dbReference type="NCBI Taxonomy" id="2161674"/>
    <lineage>
        <taxon>Bacteria</taxon>
        <taxon>Bacillati</taxon>
        <taxon>Actinomycetota</taxon>
        <taxon>Actinomycetes</taxon>
        <taxon>Kitasatosporales</taxon>
        <taxon>Streptomycetaceae</taxon>
        <taxon>Streptacidiphilus</taxon>
    </lineage>
</organism>
<keyword evidence="3" id="KW-1185">Reference proteome</keyword>
<proteinExistence type="predicted"/>
<protein>
    <submittedName>
        <fullName evidence="2">STAS domain-containing protein</fullName>
    </submittedName>
</protein>
<name>A0ABW1G0L4_9ACTN</name>
<dbReference type="InterPro" id="IPR036513">
    <property type="entry name" value="STAS_dom_sf"/>
</dbReference>
<dbReference type="CDD" id="cd07043">
    <property type="entry name" value="STAS_anti-anti-sigma_factors"/>
    <property type="match status" value="1"/>
</dbReference>
<gene>
    <name evidence="2" type="ORF">ACFP3V_11300</name>
</gene>
<evidence type="ECO:0000259" key="1">
    <source>
        <dbReference type="PROSITE" id="PS50801"/>
    </source>
</evidence>
<dbReference type="Proteomes" id="UP001596174">
    <property type="component" value="Unassembled WGS sequence"/>
</dbReference>
<comment type="caution">
    <text evidence="2">The sequence shown here is derived from an EMBL/GenBank/DDBJ whole genome shotgun (WGS) entry which is preliminary data.</text>
</comment>
<reference evidence="3" key="1">
    <citation type="journal article" date="2019" name="Int. J. Syst. Evol. Microbiol.">
        <title>The Global Catalogue of Microorganisms (GCM) 10K type strain sequencing project: providing services to taxonomists for standard genome sequencing and annotation.</title>
        <authorList>
            <consortium name="The Broad Institute Genomics Platform"/>
            <consortium name="The Broad Institute Genome Sequencing Center for Infectious Disease"/>
            <person name="Wu L."/>
            <person name="Ma J."/>
        </authorList>
    </citation>
    <scope>NUCLEOTIDE SEQUENCE [LARGE SCALE GENOMIC DNA]</scope>
    <source>
        <strain evidence="3">JCM 4816</strain>
    </source>
</reference>
<dbReference type="Gene3D" id="3.30.750.24">
    <property type="entry name" value="STAS domain"/>
    <property type="match status" value="1"/>
</dbReference>
<dbReference type="SUPFAM" id="SSF52091">
    <property type="entry name" value="SpoIIaa-like"/>
    <property type="match status" value="1"/>
</dbReference>